<reference evidence="1 2" key="1">
    <citation type="submission" date="2020-02" db="EMBL/GenBank/DDBJ databases">
        <title>A chromosome-scale genome assembly of the black bullhead catfish (Ameiurus melas).</title>
        <authorList>
            <person name="Wen M."/>
            <person name="Zham M."/>
            <person name="Cabau C."/>
            <person name="Klopp C."/>
            <person name="Donnadieu C."/>
            <person name="Roques C."/>
            <person name="Bouchez O."/>
            <person name="Lampietro C."/>
            <person name="Jouanno E."/>
            <person name="Herpin A."/>
            <person name="Louis A."/>
            <person name="Berthelot C."/>
            <person name="Parey E."/>
            <person name="Roest-Crollius H."/>
            <person name="Braasch I."/>
            <person name="Postlethwait J."/>
            <person name="Robinson-Rechavi M."/>
            <person name="Echchiki A."/>
            <person name="Begum T."/>
            <person name="Montfort J."/>
            <person name="Schartl M."/>
            <person name="Bobe J."/>
            <person name="Guiguen Y."/>
        </authorList>
    </citation>
    <scope>NUCLEOTIDE SEQUENCE [LARGE SCALE GENOMIC DNA]</scope>
    <source>
        <strain evidence="1">M_S1</strain>
        <tissue evidence="1">Blood</tissue>
    </source>
</reference>
<dbReference type="AlphaFoldDB" id="A0A7J6AP78"/>
<sequence length="116" mass="13368">MLKILTTRWQQILFIRLTHRRVLEVGKQTQAGTPHAPCLHIGTVLILRLGFRAGVFYLIYFNKIENANHHVTKKRRKKMPTCGGKGTDCFKSLTLETPSMKVSFMSPHRKLCIFIC</sequence>
<protein>
    <submittedName>
        <fullName evidence="1">Uncharacterized protein</fullName>
    </submittedName>
</protein>
<evidence type="ECO:0000313" key="1">
    <source>
        <dbReference type="EMBL" id="KAF4084356.1"/>
    </source>
</evidence>
<name>A0A7J6AP78_AMEME</name>
<accession>A0A7J6AP78</accession>
<organism evidence="1 2">
    <name type="scientific">Ameiurus melas</name>
    <name type="common">Black bullhead</name>
    <name type="synonym">Silurus melas</name>
    <dbReference type="NCBI Taxonomy" id="219545"/>
    <lineage>
        <taxon>Eukaryota</taxon>
        <taxon>Metazoa</taxon>
        <taxon>Chordata</taxon>
        <taxon>Craniata</taxon>
        <taxon>Vertebrata</taxon>
        <taxon>Euteleostomi</taxon>
        <taxon>Actinopterygii</taxon>
        <taxon>Neopterygii</taxon>
        <taxon>Teleostei</taxon>
        <taxon>Ostariophysi</taxon>
        <taxon>Siluriformes</taxon>
        <taxon>Ictaluridae</taxon>
        <taxon>Ameiurus</taxon>
    </lineage>
</organism>
<proteinExistence type="predicted"/>
<dbReference type="EMBL" id="JAAGNN010000010">
    <property type="protein sequence ID" value="KAF4084356.1"/>
    <property type="molecule type" value="Genomic_DNA"/>
</dbReference>
<comment type="caution">
    <text evidence="1">The sequence shown here is derived from an EMBL/GenBank/DDBJ whole genome shotgun (WGS) entry which is preliminary data.</text>
</comment>
<gene>
    <name evidence="1" type="ORF">AMELA_G00127760</name>
</gene>
<keyword evidence="2" id="KW-1185">Reference proteome</keyword>
<evidence type="ECO:0000313" key="2">
    <source>
        <dbReference type="Proteomes" id="UP000593565"/>
    </source>
</evidence>
<dbReference type="Proteomes" id="UP000593565">
    <property type="component" value="Unassembled WGS sequence"/>
</dbReference>